<dbReference type="SMART" id="SM00066">
    <property type="entry name" value="GAL4"/>
    <property type="match status" value="1"/>
</dbReference>
<gene>
    <name evidence="5" type="ORF">BKA67DRAFT_294035</name>
</gene>
<evidence type="ECO:0000256" key="3">
    <source>
        <dbReference type="SAM" id="Phobius"/>
    </source>
</evidence>
<sequence>MVGDGGVDKPRRQRHMARVNQACLRCKMKKIRCDGKTPTCTTCGKLEAQCEYAPLQKKRGPGKSKQYIQDLESRLADMQNSLQRTAVSQTGASIGSTPLQAERENQPAESANISVVESSSQPSKSITVSKSPDPIQQQIRAAVFPSKNADIFQVIRKRVKNLKEHIRFEKFQSQVFAPLNSAQPNEDYMGPIFDEVIAPYPLFEWASFEAKLNDPNSFADTAWRACVYVVLSLTTCFRAANTAFEHLHGGAWAYFKTAFGMLPELMVRGSDLDAVEAVTVMAMFAKTSPDTQTLSVLINSATHIYQMLHMRGGRPSASPDPIEARRRLRVSAALCALSQELSCRYGVPPSMGVENLEAGLTEVDGAETPMSKAFYKRAKLVIIHSEIYMRLYGSQRTRQTRQKLFEIVCELEIRLIQWRKDLWPAMDTDPDVSIFADLDKAMTIHIIDLYLADHNGIQLMQWTLRGFRTGTATGPPRVVLGDDQQGMAISRIRSAKSAKATLSLIVALDWVPFATLWSLLGYFVSAVVILFAVAVDQPAAPEANSHTSALEKFVVSLGLITREHSFDLKMMLSFCAQLTRIARGAIEKSTEAPASSQTTQLAERAQTVLRLIDEAASPMSLMHNFMGNVKNKDYDIAATLAEELGIPWSPTQRYGPFVPESLMPESYAFDFENSMDPPICGSVLAGA</sequence>
<comment type="caution">
    <text evidence="5">The sequence shown here is derived from an EMBL/GenBank/DDBJ whole genome shotgun (WGS) entry which is preliminary data.</text>
</comment>
<dbReference type="AlphaFoldDB" id="A0A9P8UHZ4"/>
<evidence type="ECO:0000259" key="4">
    <source>
        <dbReference type="PROSITE" id="PS50048"/>
    </source>
</evidence>
<protein>
    <recommendedName>
        <fullName evidence="4">Zn(2)-C6 fungal-type domain-containing protein</fullName>
    </recommendedName>
</protein>
<dbReference type="CDD" id="cd00067">
    <property type="entry name" value="GAL4"/>
    <property type="match status" value="1"/>
</dbReference>
<keyword evidence="3" id="KW-0472">Membrane</keyword>
<dbReference type="SUPFAM" id="SSF57701">
    <property type="entry name" value="Zn2/Cys6 DNA-binding domain"/>
    <property type="match status" value="1"/>
</dbReference>
<dbReference type="GeneID" id="70124922"/>
<evidence type="ECO:0000313" key="6">
    <source>
        <dbReference type="Proteomes" id="UP000758603"/>
    </source>
</evidence>
<feature type="transmembrane region" description="Helical" evidence="3">
    <location>
        <begin position="510"/>
        <end position="535"/>
    </location>
</feature>
<dbReference type="EMBL" id="JAGPXC010000005">
    <property type="protein sequence ID" value="KAH6652570.1"/>
    <property type="molecule type" value="Genomic_DNA"/>
</dbReference>
<evidence type="ECO:0000256" key="1">
    <source>
        <dbReference type="ARBA" id="ARBA00023242"/>
    </source>
</evidence>
<dbReference type="InterPro" id="IPR001138">
    <property type="entry name" value="Zn2Cys6_DnaBD"/>
</dbReference>
<feature type="compositionally biased region" description="Polar residues" evidence="2">
    <location>
        <begin position="86"/>
        <end position="99"/>
    </location>
</feature>
<dbReference type="Proteomes" id="UP000758603">
    <property type="component" value="Unassembled WGS sequence"/>
</dbReference>
<dbReference type="GO" id="GO:0008270">
    <property type="term" value="F:zinc ion binding"/>
    <property type="evidence" value="ECO:0007669"/>
    <property type="project" value="InterPro"/>
</dbReference>
<feature type="compositionally biased region" description="Low complexity" evidence="2">
    <location>
        <begin position="114"/>
        <end position="125"/>
    </location>
</feature>
<organism evidence="5 6">
    <name type="scientific">Truncatella angustata</name>
    <dbReference type="NCBI Taxonomy" id="152316"/>
    <lineage>
        <taxon>Eukaryota</taxon>
        <taxon>Fungi</taxon>
        <taxon>Dikarya</taxon>
        <taxon>Ascomycota</taxon>
        <taxon>Pezizomycotina</taxon>
        <taxon>Sordariomycetes</taxon>
        <taxon>Xylariomycetidae</taxon>
        <taxon>Amphisphaeriales</taxon>
        <taxon>Sporocadaceae</taxon>
        <taxon>Truncatella</taxon>
    </lineage>
</organism>
<dbReference type="PROSITE" id="PS50048">
    <property type="entry name" value="ZN2_CY6_FUNGAL_2"/>
    <property type="match status" value="1"/>
</dbReference>
<name>A0A9P8UHZ4_9PEZI</name>
<dbReference type="RefSeq" id="XP_045956847.1">
    <property type="nucleotide sequence ID" value="XM_046096029.1"/>
</dbReference>
<dbReference type="PROSITE" id="PS00463">
    <property type="entry name" value="ZN2_CY6_FUNGAL_1"/>
    <property type="match status" value="1"/>
</dbReference>
<keyword evidence="6" id="KW-1185">Reference proteome</keyword>
<dbReference type="InterPro" id="IPR050987">
    <property type="entry name" value="AtrR-like"/>
</dbReference>
<dbReference type="PANTHER" id="PTHR46910">
    <property type="entry name" value="TRANSCRIPTION FACTOR PDR1"/>
    <property type="match status" value="1"/>
</dbReference>
<dbReference type="Gene3D" id="4.10.240.10">
    <property type="entry name" value="Zn(2)-C6 fungal-type DNA-binding domain"/>
    <property type="match status" value="1"/>
</dbReference>
<keyword evidence="3" id="KW-1133">Transmembrane helix</keyword>
<keyword evidence="1" id="KW-0539">Nucleus</keyword>
<keyword evidence="3" id="KW-0812">Transmembrane</keyword>
<feature type="domain" description="Zn(2)-C6 fungal-type" evidence="4">
    <location>
        <begin position="22"/>
        <end position="52"/>
    </location>
</feature>
<dbReference type="OrthoDB" id="3266505at2759"/>
<proteinExistence type="predicted"/>
<dbReference type="PANTHER" id="PTHR46910:SF25">
    <property type="entry name" value="ABC-TRANSPORTER-REGULATING TRANSCRIPTION FACTOR"/>
    <property type="match status" value="1"/>
</dbReference>
<evidence type="ECO:0000256" key="2">
    <source>
        <dbReference type="SAM" id="MobiDB-lite"/>
    </source>
</evidence>
<feature type="region of interest" description="Disordered" evidence="2">
    <location>
        <begin position="86"/>
        <end position="132"/>
    </location>
</feature>
<accession>A0A9P8UHZ4</accession>
<dbReference type="Pfam" id="PF00172">
    <property type="entry name" value="Zn_clus"/>
    <property type="match status" value="1"/>
</dbReference>
<evidence type="ECO:0000313" key="5">
    <source>
        <dbReference type="EMBL" id="KAH6652570.1"/>
    </source>
</evidence>
<dbReference type="GO" id="GO:0000981">
    <property type="term" value="F:DNA-binding transcription factor activity, RNA polymerase II-specific"/>
    <property type="evidence" value="ECO:0007669"/>
    <property type="project" value="InterPro"/>
</dbReference>
<dbReference type="InterPro" id="IPR036864">
    <property type="entry name" value="Zn2-C6_fun-type_DNA-bd_sf"/>
</dbReference>
<reference evidence="5" key="1">
    <citation type="journal article" date="2021" name="Nat. Commun.">
        <title>Genetic determinants of endophytism in the Arabidopsis root mycobiome.</title>
        <authorList>
            <person name="Mesny F."/>
            <person name="Miyauchi S."/>
            <person name="Thiergart T."/>
            <person name="Pickel B."/>
            <person name="Atanasova L."/>
            <person name="Karlsson M."/>
            <person name="Huettel B."/>
            <person name="Barry K.W."/>
            <person name="Haridas S."/>
            <person name="Chen C."/>
            <person name="Bauer D."/>
            <person name="Andreopoulos W."/>
            <person name="Pangilinan J."/>
            <person name="LaButti K."/>
            <person name="Riley R."/>
            <person name="Lipzen A."/>
            <person name="Clum A."/>
            <person name="Drula E."/>
            <person name="Henrissat B."/>
            <person name="Kohler A."/>
            <person name="Grigoriev I.V."/>
            <person name="Martin F.M."/>
            <person name="Hacquard S."/>
        </authorList>
    </citation>
    <scope>NUCLEOTIDE SEQUENCE</scope>
    <source>
        <strain evidence="5">MPI-SDFR-AT-0073</strain>
    </source>
</reference>
<dbReference type="CDD" id="cd12148">
    <property type="entry name" value="fungal_TF_MHR"/>
    <property type="match status" value="1"/>
</dbReference>